<organism evidence="3 4">
    <name type="scientific">Cereibacter sphaeroides (strain ATCC 17023 / DSM 158 / JCM 6121 / CCUG 31486 / LMG 2827 / NBRC 12203 / NCIMB 8253 / ATH 2.4.1.)</name>
    <name type="common">Rhodobacter sphaeroides</name>
    <dbReference type="NCBI Taxonomy" id="272943"/>
    <lineage>
        <taxon>Bacteria</taxon>
        <taxon>Pseudomonadati</taxon>
        <taxon>Pseudomonadota</taxon>
        <taxon>Alphaproteobacteria</taxon>
        <taxon>Rhodobacterales</taxon>
        <taxon>Paracoccaceae</taxon>
        <taxon>Cereibacter</taxon>
    </lineage>
</organism>
<evidence type="ECO:0000313" key="3">
    <source>
        <dbReference type="EMBL" id="ABA81758.1"/>
    </source>
</evidence>
<dbReference type="SMART" id="SM00382">
    <property type="entry name" value="AAA"/>
    <property type="match status" value="1"/>
</dbReference>
<reference evidence="3 4" key="2">
    <citation type="journal article" date="2012" name="J. Bacteriol.">
        <title>Revised Sequence and Annotation of the Rhodobacter sphaeroides 2.4.1 Genome.</title>
        <authorList>
            <person name="Kontur W.S."/>
            <person name="Schackwitz W.S."/>
            <person name="Ivanova N."/>
            <person name="Martin J."/>
            <person name="Labutti K."/>
            <person name="Deshpande S."/>
            <person name="Tice H.N."/>
            <person name="Pennacchio C."/>
            <person name="Sodergren E."/>
            <person name="Weinstock G.M."/>
            <person name="Noguera D.R."/>
            <person name="Donohue T.J."/>
        </authorList>
    </citation>
    <scope>NUCLEOTIDE SEQUENCE [LARGE SCALE GENOMIC DNA]</scope>
    <source>
        <strain evidence="4">ATCC 17023 / DSM 158 / JCM 6121 / CCUG 31486 / LMG 2827 / NBRC 12203 / NCIMB 8253 / ATH 2.4.1.</strain>
    </source>
</reference>
<dbReference type="Pfam" id="PF08751">
    <property type="entry name" value="TrwC"/>
    <property type="match status" value="1"/>
</dbReference>
<dbReference type="CDD" id="cd17933">
    <property type="entry name" value="DEXSc_RecD-like"/>
    <property type="match status" value="1"/>
</dbReference>
<dbReference type="KEGG" id="rsp:RSP_3904"/>
<dbReference type="RefSeq" id="WP_011836225.1">
    <property type="nucleotide sequence ID" value="NC_009007.1"/>
</dbReference>
<dbReference type="NCBIfam" id="TIGR02686">
    <property type="entry name" value="relax_trwC"/>
    <property type="match status" value="1"/>
</dbReference>
<dbReference type="OrthoDB" id="98563at2"/>
<dbReference type="PANTHER" id="PTHR43788">
    <property type="entry name" value="DNA2/NAM7 HELICASE FAMILY MEMBER"/>
    <property type="match status" value="1"/>
</dbReference>
<keyword evidence="4" id="KW-1185">Reference proteome</keyword>
<dbReference type="Proteomes" id="UP000002703">
    <property type="component" value="Plasmid A"/>
</dbReference>
<dbReference type="GeneID" id="4796533"/>
<dbReference type="CDD" id="cd18809">
    <property type="entry name" value="SF1_C_RecD"/>
    <property type="match status" value="1"/>
</dbReference>
<feature type="domain" description="AAA+ ATPase" evidence="2">
    <location>
        <begin position="596"/>
        <end position="764"/>
    </location>
</feature>
<proteinExistence type="predicted"/>
<dbReference type="EnsemblBacteria" id="ABA81758">
    <property type="protein sequence ID" value="ABA81758"/>
    <property type="gene ID" value="RSP_3904"/>
</dbReference>
<dbReference type="InterPro" id="IPR014059">
    <property type="entry name" value="TraI/TrwC_relax"/>
</dbReference>
<evidence type="ECO:0000313" key="4">
    <source>
        <dbReference type="Proteomes" id="UP000002703"/>
    </source>
</evidence>
<dbReference type="NCBIfam" id="NF041492">
    <property type="entry name" value="MobF"/>
    <property type="match status" value="1"/>
</dbReference>
<feature type="compositionally biased region" description="Basic and acidic residues" evidence="1">
    <location>
        <begin position="1074"/>
        <end position="1092"/>
    </location>
</feature>
<evidence type="ECO:0000256" key="1">
    <source>
        <dbReference type="SAM" id="MobiDB-lite"/>
    </source>
</evidence>
<name>Q3HKI6_CERS4</name>
<dbReference type="AlphaFoldDB" id="Q3HKI6"/>
<dbReference type="PATRIC" id="fig|272943.9.peg.4333"/>
<dbReference type="InterPro" id="IPR003593">
    <property type="entry name" value="AAA+_ATPase"/>
</dbReference>
<dbReference type="EMBL" id="DQ232586">
    <property type="protein sequence ID" value="ABA81758.1"/>
    <property type="molecule type" value="Genomic_DNA"/>
</dbReference>
<geneLocation type="plasmid" evidence="3 4">
    <name>A</name>
</geneLocation>
<dbReference type="Gene3D" id="3.40.50.300">
    <property type="entry name" value="P-loop containing nucleotide triphosphate hydrolases"/>
    <property type="match status" value="2"/>
</dbReference>
<dbReference type="SUPFAM" id="SSF55464">
    <property type="entry name" value="Origin of replication-binding domain, RBD-like"/>
    <property type="match status" value="1"/>
</dbReference>
<sequence>MMSVSNVSAGAAASGYYQAEGYYVAGSPEAEAAASWFGSAADELVAMGQEEFAGRVDDAAFSAMLDGHAPPTQRDAEGHWKEGQTLGRVVDGERQHRPGIDLTFSASKSVSIIGLVAGDERVIAAHDEAVKAAMSYVEEKFVRTRREVNGEIVAVPGKMVAGLFRHDTSRALDPQLHTHAVIQNMVLGEDGKWTALSNEEIYRNKMLIGAIYRNELAQNLERAGYAVERVGHDGITEIKGVPRELMDGFSKRRKEIEAALDERGIERTAVDSALAALATRRNKQKGIDRAELREAWEKEAQSMGVSLDQLRELRQTATLTAATRLPGVTRDGIAAPSPADRAAAAVEFAIAHVSERNAVYSGSELVRVALSRAKDVGIRQIEGAIATKEETGRLVPVHVHAWNEKRSPDAMTRGEGFSGTLKAMGTAPYQNDPRNRDSFFVTIETRNGEQTVWGAGLQAALERQEASPGSLVHLTVQGQKPVTVIGADGKPVSAHRNLWTAEVIERASERSDRSNGPQPQRETIRLYSDDATLALERMVLGEYRAARRQGGVELPARLRVTGGIKMSGEALLRDRLDKTTLTEGQKEAVALGLTGRGRFVGVQGYAGTGKTHMVETLRRYAERAGFTVEGAAPTNKAAAELASAVPAAGTVARFLLADAPGDKKRSILVVDEAGMISTRDMHALMTKANELRYARVILVGDVKQLDPVSAGSPFAQLQKAGMPTAIMADIQRQRNEDARKAVLHAIRGEVRAAFSRIEDLRTPEKNQSFTGEVARAWLGLHSSVRERTGIVVLTNRVRGEVNAAIRDELKREHRLGAQDVTVASLTPLSLTRAEAREAASYKAGDVVISVRSVEGLERDKLYRVTSTLPYQNSITLRPEGGGAEVALTLGHGSKAAGSLAAFEVGKREFAAGDEVKFAITDKDCGAINGARGRITKVTEAQIDVTLHGGRKLSVPTDSLAARGLDHAYAATAHDFQGATVDRIIVGMTPDEQLTSQKSFYVNISRARDHVTLVTTDPGKLADRIQRETGERPAALDAYAQRLSDERNAAGKVPQNEPPSPARDPDRVPQILREQAQKLRQAEPPQERTDRQVEQFLAQFEEKQKVKEGPIR</sequence>
<feature type="region of interest" description="Disordered" evidence="1">
    <location>
        <begin position="1049"/>
        <end position="1095"/>
    </location>
</feature>
<gene>
    <name evidence="3" type="primary">traI</name>
    <name evidence="3" type="ordered locus">RSP_3904</name>
</gene>
<dbReference type="Pfam" id="PF13604">
    <property type="entry name" value="AAA_30"/>
    <property type="match status" value="1"/>
</dbReference>
<evidence type="ECO:0000259" key="2">
    <source>
        <dbReference type="SMART" id="SM00382"/>
    </source>
</evidence>
<keyword evidence="3" id="KW-0614">Plasmid</keyword>
<protein>
    <submittedName>
        <fullName evidence="3">TraI</fullName>
    </submittedName>
</protein>
<dbReference type="InterPro" id="IPR027417">
    <property type="entry name" value="P-loop_NTPase"/>
</dbReference>
<reference evidence="4" key="1">
    <citation type="submission" date="2005-10" db="EMBL/GenBank/DDBJ databases">
        <title>Finished sequence of plasmid A of Rhodobacter sphaeroides 2.4.1.</title>
        <authorList>
            <person name="Copeland A."/>
            <person name="Lucas S."/>
            <person name="Lapidus A."/>
            <person name="Barry K."/>
            <person name="Detter J.C."/>
            <person name="Glavina T."/>
            <person name="Hammon N."/>
            <person name="Israni S."/>
            <person name="Pitluck S."/>
            <person name="Richardson P."/>
            <person name="Mackenzie C."/>
            <person name="Choudhary M."/>
            <person name="Larimer F."/>
            <person name="Hauser L.J."/>
            <person name="Land M."/>
            <person name="Donohue T.J."/>
            <person name="Kaplan S."/>
        </authorList>
    </citation>
    <scope>NUCLEOTIDE SEQUENCE [LARGE SCALE GENOMIC DNA]</scope>
    <source>
        <strain evidence="4">ATCC 17023 / DSM 158 / JCM 6121 / CCUG 31486 / LMG 2827 / NBRC 12203 / NCIMB 8253 / ATH 2.4.1.</strain>
        <plasmid evidence="4">A</plasmid>
    </source>
</reference>
<dbReference type="SUPFAM" id="SSF52540">
    <property type="entry name" value="P-loop containing nucleoside triphosphate hydrolases"/>
    <property type="match status" value="2"/>
</dbReference>
<dbReference type="InterPro" id="IPR014862">
    <property type="entry name" value="TrwC"/>
</dbReference>
<accession>Q3HKI6</accession>
<dbReference type="InterPro" id="IPR050534">
    <property type="entry name" value="Coronavir_polyprotein_1ab"/>
</dbReference>